<dbReference type="Gene3D" id="2.160.10.10">
    <property type="entry name" value="Hexapeptide repeat proteins"/>
    <property type="match status" value="1"/>
</dbReference>
<dbReference type="SUPFAM" id="SSF51161">
    <property type="entry name" value="Trimeric LpxA-like enzymes"/>
    <property type="match status" value="1"/>
</dbReference>
<sequence>MIHPLAEVYTKHIGEGTKIWQFSIVLEGASIGKDCNINCHTLIEGKAQLGDRVTVKPGVYVWDGVRLDDDVMVGPNATFTNDKWPKSKNSNYQLLETHVRRGVSIGANATILCGITIGEFALIAAGAVVTRNVPDRALMMGTPAAIKGWMNEDGTKMKEEVGFFLDNQGNHWKEEAGELIRL</sequence>
<keyword evidence="3" id="KW-0677">Repeat</keyword>
<reference evidence="6" key="1">
    <citation type="journal article" date="2019" name="Int. J. Syst. Evol. Microbiol.">
        <title>The Global Catalogue of Microorganisms (GCM) 10K type strain sequencing project: providing services to taxonomists for standard genome sequencing and annotation.</title>
        <authorList>
            <consortium name="The Broad Institute Genomics Platform"/>
            <consortium name="The Broad Institute Genome Sequencing Center for Infectious Disease"/>
            <person name="Wu L."/>
            <person name="Ma J."/>
        </authorList>
    </citation>
    <scope>NUCLEOTIDE SEQUENCE [LARGE SCALE GENOMIC DNA]</scope>
    <source>
        <strain evidence="6">CGMCC 1.7030</strain>
    </source>
</reference>
<evidence type="ECO:0000256" key="4">
    <source>
        <dbReference type="ARBA" id="ARBA00023315"/>
    </source>
</evidence>
<evidence type="ECO:0000256" key="2">
    <source>
        <dbReference type="ARBA" id="ARBA00022679"/>
    </source>
</evidence>
<dbReference type="CDD" id="cd03358">
    <property type="entry name" value="LbH_WxcM_N_like"/>
    <property type="match status" value="1"/>
</dbReference>
<dbReference type="Pfam" id="PF00132">
    <property type="entry name" value="Hexapep"/>
    <property type="match status" value="1"/>
</dbReference>
<dbReference type="GO" id="GO:0016746">
    <property type="term" value="F:acyltransferase activity"/>
    <property type="evidence" value="ECO:0007669"/>
    <property type="project" value="UniProtKB-KW"/>
</dbReference>
<dbReference type="Proteomes" id="UP001596163">
    <property type="component" value="Unassembled WGS sequence"/>
</dbReference>
<dbReference type="InterPro" id="IPR050179">
    <property type="entry name" value="Trans_hexapeptide_repeat"/>
</dbReference>
<dbReference type="InterPro" id="IPR011004">
    <property type="entry name" value="Trimer_LpxA-like_sf"/>
</dbReference>
<dbReference type="PANTHER" id="PTHR43300">
    <property type="entry name" value="ACETYLTRANSFERASE"/>
    <property type="match status" value="1"/>
</dbReference>
<accession>A0ABW0BTG1</accession>
<gene>
    <name evidence="5" type="ORF">ACFPIK_05120</name>
</gene>
<proteinExistence type="inferred from homology"/>
<organism evidence="5 6">
    <name type="scientific">Algoriphagus aquatilis</name>
    <dbReference type="NCBI Taxonomy" id="490186"/>
    <lineage>
        <taxon>Bacteria</taxon>
        <taxon>Pseudomonadati</taxon>
        <taxon>Bacteroidota</taxon>
        <taxon>Cytophagia</taxon>
        <taxon>Cytophagales</taxon>
        <taxon>Cyclobacteriaceae</taxon>
        <taxon>Algoriphagus</taxon>
    </lineage>
</organism>
<dbReference type="EMBL" id="JBHSKS010000003">
    <property type="protein sequence ID" value="MFC5191138.1"/>
    <property type="molecule type" value="Genomic_DNA"/>
</dbReference>
<dbReference type="EC" id="2.3.1.-" evidence="5"/>
<keyword evidence="6" id="KW-1185">Reference proteome</keyword>
<dbReference type="InterPro" id="IPR001451">
    <property type="entry name" value="Hexapep"/>
</dbReference>
<dbReference type="PROSITE" id="PS00101">
    <property type="entry name" value="HEXAPEP_TRANSFERASES"/>
    <property type="match status" value="1"/>
</dbReference>
<evidence type="ECO:0000256" key="1">
    <source>
        <dbReference type="ARBA" id="ARBA00007274"/>
    </source>
</evidence>
<name>A0ABW0BTG1_9BACT</name>
<dbReference type="RefSeq" id="WP_377912909.1">
    <property type="nucleotide sequence ID" value="NZ_JBHSKS010000003.1"/>
</dbReference>
<protein>
    <submittedName>
        <fullName evidence="5">Acyltransferase</fullName>
        <ecNumber evidence="5">2.3.1.-</ecNumber>
    </submittedName>
</protein>
<comment type="similarity">
    <text evidence="1">Belongs to the transferase hexapeptide repeat family.</text>
</comment>
<keyword evidence="2 5" id="KW-0808">Transferase</keyword>
<evidence type="ECO:0000313" key="5">
    <source>
        <dbReference type="EMBL" id="MFC5191138.1"/>
    </source>
</evidence>
<keyword evidence="4 5" id="KW-0012">Acyltransferase</keyword>
<evidence type="ECO:0000313" key="6">
    <source>
        <dbReference type="Proteomes" id="UP001596163"/>
    </source>
</evidence>
<dbReference type="PANTHER" id="PTHR43300:SF4">
    <property type="entry name" value="ACYL-[ACYL-CARRIER-PROTEIN]--UDP-N-ACETYLGLUCOSAMINE O-ACYLTRANSFERASE"/>
    <property type="match status" value="1"/>
</dbReference>
<dbReference type="InterPro" id="IPR018357">
    <property type="entry name" value="Hexapep_transf_CS"/>
</dbReference>
<comment type="caution">
    <text evidence="5">The sequence shown here is derived from an EMBL/GenBank/DDBJ whole genome shotgun (WGS) entry which is preliminary data.</text>
</comment>
<evidence type="ECO:0000256" key="3">
    <source>
        <dbReference type="ARBA" id="ARBA00022737"/>
    </source>
</evidence>